<reference evidence="1" key="1">
    <citation type="submission" date="2022-11" db="EMBL/GenBank/DDBJ databases">
        <title>Centuries of genome instability and evolution in soft-shell clam transmissible cancer (bioRxiv).</title>
        <authorList>
            <person name="Hart S.F.M."/>
            <person name="Yonemitsu M.A."/>
            <person name="Giersch R.M."/>
            <person name="Beal B.F."/>
            <person name="Arriagada G."/>
            <person name="Davis B.W."/>
            <person name="Ostrander E.A."/>
            <person name="Goff S.P."/>
            <person name="Metzger M.J."/>
        </authorList>
    </citation>
    <scope>NUCLEOTIDE SEQUENCE</scope>
    <source>
        <strain evidence="1">MELC-2E11</strain>
        <tissue evidence="1">Siphon/mantle</tissue>
    </source>
</reference>
<organism evidence="1 2">
    <name type="scientific">Mya arenaria</name>
    <name type="common">Soft-shell clam</name>
    <dbReference type="NCBI Taxonomy" id="6604"/>
    <lineage>
        <taxon>Eukaryota</taxon>
        <taxon>Metazoa</taxon>
        <taxon>Spiralia</taxon>
        <taxon>Lophotrochozoa</taxon>
        <taxon>Mollusca</taxon>
        <taxon>Bivalvia</taxon>
        <taxon>Autobranchia</taxon>
        <taxon>Heteroconchia</taxon>
        <taxon>Euheterodonta</taxon>
        <taxon>Imparidentia</taxon>
        <taxon>Neoheterodontei</taxon>
        <taxon>Myida</taxon>
        <taxon>Myoidea</taxon>
        <taxon>Myidae</taxon>
        <taxon>Mya</taxon>
    </lineage>
</organism>
<dbReference type="InterPro" id="IPR036691">
    <property type="entry name" value="Endo/exonu/phosph_ase_sf"/>
</dbReference>
<sequence>MARGVNYQDGEDVISKARDIIVSLGTDVAESVYVVNATRFRAHYNGKPGLIKVVLRKREVKVAILRNKMKLKDSDHYKQVYIKSCKSHAERLIELNARAILQQLPQGHDLRVDANGRIRRGNRQEHQQQQGIIRQHDGPRPNGTLKLAHINVCGWTEGNHLLREELIRCLNADIKTVIETHLSGNNVRNCEGYRWFGYNKIEIYRRAPKPSGGVGILIKQCVADAYEVCKVDKVYEGILALKITHRETESDLVIFSCYLPPENSVWGRDGQSFFAHLLSLIYTHGDCDYMFIGADFNARIDRHDLHGLIGVRSRLPDHSALLAEIDLGFCETDYSMHGSSNSENQPRFNPKRIPNDFMDSDMAKRAIVNMITRIERCRETQNEIDDIYEYLCEVILKEMSDNIPKSHTSRRTQKRQNHTKPFWNDELQSLWNILCRKEKDFLR</sequence>
<dbReference type="EMBL" id="CP111024">
    <property type="protein sequence ID" value="WAR23590.1"/>
    <property type="molecule type" value="Genomic_DNA"/>
</dbReference>
<dbReference type="SUPFAM" id="SSF56219">
    <property type="entry name" value="DNase I-like"/>
    <property type="match status" value="1"/>
</dbReference>
<name>A0ABY7FMY8_MYAAR</name>
<gene>
    <name evidence="1" type="ORF">MAR_037259</name>
</gene>
<proteinExistence type="predicted"/>
<keyword evidence="2" id="KW-1185">Reference proteome</keyword>
<dbReference type="Gene3D" id="3.60.10.10">
    <property type="entry name" value="Endonuclease/exonuclease/phosphatase"/>
    <property type="match status" value="1"/>
</dbReference>
<feature type="non-terminal residue" evidence="1">
    <location>
        <position position="1"/>
    </location>
</feature>
<protein>
    <recommendedName>
        <fullName evidence="3">Endonuclease/exonuclease/phosphatase domain-containing protein</fullName>
    </recommendedName>
</protein>
<evidence type="ECO:0000313" key="2">
    <source>
        <dbReference type="Proteomes" id="UP001164746"/>
    </source>
</evidence>
<accession>A0ABY7FMY8</accession>
<evidence type="ECO:0008006" key="3">
    <source>
        <dbReference type="Google" id="ProtNLM"/>
    </source>
</evidence>
<dbReference type="Proteomes" id="UP001164746">
    <property type="component" value="Chromosome 13"/>
</dbReference>
<evidence type="ECO:0000313" key="1">
    <source>
        <dbReference type="EMBL" id="WAR23590.1"/>
    </source>
</evidence>